<accession>A0A7G7MH08</accession>
<proteinExistence type="predicted"/>
<evidence type="ECO:0000256" key="1">
    <source>
        <dbReference type="ARBA" id="ARBA00004651"/>
    </source>
</evidence>
<dbReference type="EMBL" id="CP060131">
    <property type="protein sequence ID" value="QNG52069.1"/>
    <property type="molecule type" value="Genomic_DNA"/>
</dbReference>
<dbReference type="Gene3D" id="1.20.1250.20">
    <property type="entry name" value="MFS general substrate transporter like domains"/>
    <property type="match status" value="1"/>
</dbReference>
<dbReference type="GO" id="GO:0005886">
    <property type="term" value="C:plasma membrane"/>
    <property type="evidence" value="ECO:0007669"/>
    <property type="project" value="UniProtKB-SubCell"/>
</dbReference>
<evidence type="ECO:0000259" key="9">
    <source>
        <dbReference type="PROSITE" id="PS50850"/>
    </source>
</evidence>
<keyword evidence="3" id="KW-1003">Cell membrane</keyword>
<organism evidence="10 11">
    <name type="scientific">Pseudonocardia petroleophila</name>
    <dbReference type="NCBI Taxonomy" id="37331"/>
    <lineage>
        <taxon>Bacteria</taxon>
        <taxon>Bacillati</taxon>
        <taxon>Actinomycetota</taxon>
        <taxon>Actinomycetes</taxon>
        <taxon>Pseudonocardiales</taxon>
        <taxon>Pseudonocardiaceae</taxon>
        <taxon>Pseudonocardia</taxon>
    </lineage>
</organism>
<reference evidence="10 11" key="1">
    <citation type="submission" date="2020-08" db="EMBL/GenBank/DDBJ databases">
        <authorList>
            <person name="Mo P."/>
        </authorList>
    </citation>
    <scope>NUCLEOTIDE SEQUENCE [LARGE SCALE GENOMIC DNA]</scope>
    <source>
        <strain evidence="10 11">CGMCC 4.1532</strain>
    </source>
</reference>
<evidence type="ECO:0000256" key="4">
    <source>
        <dbReference type="ARBA" id="ARBA00022692"/>
    </source>
</evidence>
<feature type="compositionally biased region" description="Basic and acidic residues" evidence="7">
    <location>
        <begin position="511"/>
        <end position="526"/>
    </location>
</feature>
<feature type="transmembrane region" description="Helical" evidence="8">
    <location>
        <begin position="54"/>
        <end position="73"/>
    </location>
</feature>
<keyword evidence="2" id="KW-0813">Transport</keyword>
<evidence type="ECO:0000256" key="2">
    <source>
        <dbReference type="ARBA" id="ARBA00022448"/>
    </source>
</evidence>
<dbReference type="AlphaFoldDB" id="A0A7G7MH08"/>
<evidence type="ECO:0000256" key="7">
    <source>
        <dbReference type="SAM" id="MobiDB-lite"/>
    </source>
</evidence>
<dbReference type="Pfam" id="PF07690">
    <property type="entry name" value="MFS_1"/>
    <property type="match status" value="1"/>
</dbReference>
<feature type="transmembrane region" description="Helical" evidence="8">
    <location>
        <begin position="172"/>
        <end position="192"/>
    </location>
</feature>
<evidence type="ECO:0000313" key="11">
    <source>
        <dbReference type="Proteomes" id="UP000515728"/>
    </source>
</evidence>
<feature type="transmembrane region" description="Helical" evidence="8">
    <location>
        <begin position="361"/>
        <end position="384"/>
    </location>
</feature>
<keyword evidence="4 8" id="KW-0812">Transmembrane</keyword>
<evidence type="ECO:0000256" key="8">
    <source>
        <dbReference type="SAM" id="Phobius"/>
    </source>
</evidence>
<feature type="transmembrane region" description="Helical" evidence="8">
    <location>
        <begin position="204"/>
        <end position="227"/>
    </location>
</feature>
<feature type="transmembrane region" description="Helical" evidence="8">
    <location>
        <begin position="305"/>
        <end position="324"/>
    </location>
</feature>
<feature type="transmembrane region" description="Helical" evidence="8">
    <location>
        <begin position="110"/>
        <end position="132"/>
    </location>
</feature>
<keyword evidence="5 8" id="KW-1133">Transmembrane helix</keyword>
<feature type="transmembrane region" description="Helical" evidence="8">
    <location>
        <begin position="144"/>
        <end position="166"/>
    </location>
</feature>
<evidence type="ECO:0000256" key="3">
    <source>
        <dbReference type="ARBA" id="ARBA00022475"/>
    </source>
</evidence>
<gene>
    <name evidence="10" type="ORF">H6H00_29090</name>
</gene>
<dbReference type="NCBIfam" id="TIGR00711">
    <property type="entry name" value="efflux_EmrB"/>
    <property type="match status" value="1"/>
</dbReference>
<dbReference type="CDD" id="cd17321">
    <property type="entry name" value="MFS_MMR_MDR_like"/>
    <property type="match status" value="1"/>
</dbReference>
<dbReference type="InterPro" id="IPR036259">
    <property type="entry name" value="MFS_trans_sf"/>
</dbReference>
<evidence type="ECO:0000256" key="5">
    <source>
        <dbReference type="ARBA" id="ARBA00022989"/>
    </source>
</evidence>
<dbReference type="Gene3D" id="1.20.1720.10">
    <property type="entry name" value="Multidrug resistance protein D"/>
    <property type="match status" value="1"/>
</dbReference>
<keyword evidence="6 8" id="KW-0472">Membrane</keyword>
<feature type="region of interest" description="Disordered" evidence="7">
    <location>
        <begin position="494"/>
        <end position="543"/>
    </location>
</feature>
<dbReference type="RefSeq" id="WP_185718820.1">
    <property type="nucleotide sequence ID" value="NZ_BAAAWI010000001.1"/>
</dbReference>
<dbReference type="InterPro" id="IPR011701">
    <property type="entry name" value="MFS"/>
</dbReference>
<dbReference type="PANTHER" id="PTHR42718">
    <property type="entry name" value="MAJOR FACILITATOR SUPERFAMILY MULTIDRUG TRANSPORTER MFSC"/>
    <property type="match status" value="1"/>
</dbReference>
<evidence type="ECO:0000256" key="6">
    <source>
        <dbReference type="ARBA" id="ARBA00023136"/>
    </source>
</evidence>
<dbReference type="KEGG" id="ppel:H6H00_29090"/>
<name>A0A7G7MH08_9PSEU</name>
<dbReference type="SUPFAM" id="SSF103473">
    <property type="entry name" value="MFS general substrate transporter"/>
    <property type="match status" value="1"/>
</dbReference>
<feature type="transmembrane region" description="Helical" evidence="8">
    <location>
        <begin position="273"/>
        <end position="293"/>
    </location>
</feature>
<evidence type="ECO:0000313" key="10">
    <source>
        <dbReference type="EMBL" id="QNG52069.1"/>
    </source>
</evidence>
<feature type="transmembrane region" description="Helical" evidence="8">
    <location>
        <begin position="233"/>
        <end position="252"/>
    </location>
</feature>
<feature type="transmembrane region" description="Helical" evidence="8">
    <location>
        <begin position="336"/>
        <end position="355"/>
    </location>
</feature>
<dbReference type="PANTHER" id="PTHR42718:SF42">
    <property type="entry name" value="EXPORT PROTEIN"/>
    <property type="match status" value="1"/>
</dbReference>
<keyword evidence="11" id="KW-1185">Reference proteome</keyword>
<feature type="transmembrane region" description="Helical" evidence="8">
    <location>
        <begin position="405"/>
        <end position="425"/>
    </location>
</feature>
<dbReference type="Proteomes" id="UP000515728">
    <property type="component" value="Chromosome"/>
</dbReference>
<protein>
    <submittedName>
        <fullName evidence="10">MFS transporter</fullName>
    </submittedName>
</protein>
<feature type="transmembrane region" description="Helical" evidence="8">
    <location>
        <begin position="437"/>
        <end position="461"/>
    </location>
</feature>
<dbReference type="InterPro" id="IPR004638">
    <property type="entry name" value="EmrB-like"/>
</dbReference>
<feature type="domain" description="Major facilitator superfamily (MFS) profile" evidence="9">
    <location>
        <begin position="19"/>
        <end position="465"/>
    </location>
</feature>
<feature type="transmembrane region" description="Helical" evidence="8">
    <location>
        <begin position="18"/>
        <end position="42"/>
    </location>
</feature>
<comment type="subcellular location">
    <subcellularLocation>
        <location evidence="1">Cell membrane</location>
        <topology evidence="1">Multi-pass membrane protein</topology>
    </subcellularLocation>
</comment>
<dbReference type="GO" id="GO:0022857">
    <property type="term" value="F:transmembrane transporter activity"/>
    <property type="evidence" value="ECO:0007669"/>
    <property type="project" value="InterPro"/>
</dbReference>
<dbReference type="PROSITE" id="PS50850">
    <property type="entry name" value="MFS"/>
    <property type="match status" value="1"/>
</dbReference>
<sequence length="543" mass="54962">MADTAEPHLRMGTSRGRWVLLATVLGSGLAMLDATVINIALGRIGAELGTGFSGLQWTLNAYTLTLASLILLGGSLGDRFGRRRVFVIGVVWFAVASLLCGAAQNIEMLIAARALQGVGGALLTPGSLAIIAASFHGADRAAAVGAWSGLGGIAGAFGPFLGGWLVEWSWRAVFLVNLPVAVLIVVVAARHVPESRDPDAAPRLDLAGTSLAVLGLAGLTYALTAAGEQGVDAVVVSVGAAGVLALVGFVLVERRSTHPLVPMSLFRNAPFSAANAVTMMVYAALGGVFVLLVLQLQVVVGLTPLQAGAALLPVTVIMLALSAHAGRLGQRIGPRIPIAGGTLIAAVGLVLMSRIEADASVLADVLVPVVVFGLGLTLVVSPLTSTVLDSAPDRNAGVASGVNNAIARAAGLLAVAVIPVAAGITGGDYTDATAFGAGFRTAMLISATLMVLAAVLATAFVRRPVAERGAAGPGTRIRPASYAHCAVTGPQIHPGRPGAALFSGAATGTDSADRRRVTDRAPDSQDTHTTTATSRGAEGRDDR</sequence>
<feature type="transmembrane region" description="Helical" evidence="8">
    <location>
        <begin position="85"/>
        <end position="104"/>
    </location>
</feature>
<dbReference type="InterPro" id="IPR020846">
    <property type="entry name" value="MFS_dom"/>
</dbReference>